<dbReference type="EMBL" id="JARKIB010000284">
    <property type="protein sequence ID" value="KAJ7716927.1"/>
    <property type="molecule type" value="Genomic_DNA"/>
</dbReference>
<organism evidence="1 2">
    <name type="scientific">Mycena metata</name>
    <dbReference type="NCBI Taxonomy" id="1033252"/>
    <lineage>
        <taxon>Eukaryota</taxon>
        <taxon>Fungi</taxon>
        <taxon>Dikarya</taxon>
        <taxon>Basidiomycota</taxon>
        <taxon>Agaricomycotina</taxon>
        <taxon>Agaricomycetes</taxon>
        <taxon>Agaricomycetidae</taxon>
        <taxon>Agaricales</taxon>
        <taxon>Marasmiineae</taxon>
        <taxon>Mycenaceae</taxon>
        <taxon>Mycena</taxon>
    </lineage>
</organism>
<dbReference type="Proteomes" id="UP001215598">
    <property type="component" value="Unassembled WGS sequence"/>
</dbReference>
<evidence type="ECO:0000313" key="1">
    <source>
        <dbReference type="EMBL" id="KAJ7716927.1"/>
    </source>
</evidence>
<sequence length="181" mass="20159">MSSPDATTDKWGIKPVDGFNDSWELLKGMNADQAGEEITCMFLTAKMVYVQLVRFAPHAHRWNHSPKAIQAVWDPSLATPENPDTPGWVELAKTQEETPPFKINIVALDYAAGRIARLARSSWNAIISNDLLQWAEYVSPLSHSNFVSGRIEHPWLPPIHGATEGRYAVLVDGDESDAEYS</sequence>
<reference evidence="1" key="1">
    <citation type="submission" date="2023-03" db="EMBL/GenBank/DDBJ databases">
        <title>Massive genome expansion in bonnet fungi (Mycena s.s.) driven by repeated elements and novel gene families across ecological guilds.</title>
        <authorList>
            <consortium name="Lawrence Berkeley National Laboratory"/>
            <person name="Harder C.B."/>
            <person name="Miyauchi S."/>
            <person name="Viragh M."/>
            <person name="Kuo A."/>
            <person name="Thoen E."/>
            <person name="Andreopoulos B."/>
            <person name="Lu D."/>
            <person name="Skrede I."/>
            <person name="Drula E."/>
            <person name="Henrissat B."/>
            <person name="Morin E."/>
            <person name="Kohler A."/>
            <person name="Barry K."/>
            <person name="LaButti K."/>
            <person name="Morin E."/>
            <person name="Salamov A."/>
            <person name="Lipzen A."/>
            <person name="Mereny Z."/>
            <person name="Hegedus B."/>
            <person name="Baldrian P."/>
            <person name="Stursova M."/>
            <person name="Weitz H."/>
            <person name="Taylor A."/>
            <person name="Grigoriev I.V."/>
            <person name="Nagy L.G."/>
            <person name="Martin F."/>
            <person name="Kauserud H."/>
        </authorList>
    </citation>
    <scope>NUCLEOTIDE SEQUENCE</scope>
    <source>
        <strain evidence="1">CBHHK182m</strain>
    </source>
</reference>
<accession>A0AAD7HCV7</accession>
<evidence type="ECO:0000313" key="2">
    <source>
        <dbReference type="Proteomes" id="UP001215598"/>
    </source>
</evidence>
<name>A0AAD7HCV7_9AGAR</name>
<proteinExistence type="predicted"/>
<keyword evidence="2" id="KW-1185">Reference proteome</keyword>
<comment type="caution">
    <text evidence="1">The sequence shown here is derived from an EMBL/GenBank/DDBJ whole genome shotgun (WGS) entry which is preliminary data.</text>
</comment>
<gene>
    <name evidence="1" type="ORF">B0H16DRAFT_1740898</name>
</gene>
<protein>
    <submittedName>
        <fullName evidence="1">Uncharacterized protein</fullName>
    </submittedName>
</protein>
<dbReference type="AlphaFoldDB" id="A0AAD7HCV7"/>